<feature type="transmembrane region" description="Helical" evidence="7">
    <location>
        <begin position="608"/>
        <end position="630"/>
    </location>
</feature>
<dbReference type="Pfam" id="PF21082">
    <property type="entry name" value="MS_channel_3rd"/>
    <property type="match status" value="1"/>
</dbReference>
<keyword evidence="6 7" id="KW-0472">Membrane</keyword>
<dbReference type="InterPro" id="IPR049278">
    <property type="entry name" value="MS_channel_C"/>
</dbReference>
<evidence type="ECO:0000259" key="8">
    <source>
        <dbReference type="Pfam" id="PF00924"/>
    </source>
</evidence>
<comment type="subcellular location">
    <subcellularLocation>
        <location evidence="1">Cell membrane</location>
        <topology evidence="1">Multi-pass membrane protein</topology>
    </subcellularLocation>
</comment>
<dbReference type="InterPro" id="IPR010920">
    <property type="entry name" value="LSM_dom_sf"/>
</dbReference>
<evidence type="ECO:0000256" key="5">
    <source>
        <dbReference type="ARBA" id="ARBA00022989"/>
    </source>
</evidence>
<evidence type="ECO:0000313" key="10">
    <source>
        <dbReference type="EMBL" id="MFC0080418.1"/>
    </source>
</evidence>
<evidence type="ECO:0000256" key="4">
    <source>
        <dbReference type="ARBA" id="ARBA00022692"/>
    </source>
</evidence>
<dbReference type="PANTHER" id="PTHR30347:SF1">
    <property type="entry name" value="MECHANOSENSITIVE CHANNEL MSCK"/>
    <property type="match status" value="1"/>
</dbReference>
<dbReference type="Proteomes" id="UP001589734">
    <property type="component" value="Unassembled WGS sequence"/>
</dbReference>
<dbReference type="SUPFAM" id="SSF50182">
    <property type="entry name" value="Sm-like ribonucleoproteins"/>
    <property type="match status" value="1"/>
</dbReference>
<proteinExistence type="inferred from homology"/>
<feature type="transmembrane region" description="Helical" evidence="7">
    <location>
        <begin position="281"/>
        <end position="311"/>
    </location>
</feature>
<feature type="transmembrane region" description="Helical" evidence="7">
    <location>
        <begin position="465"/>
        <end position="483"/>
    </location>
</feature>
<protein>
    <submittedName>
        <fullName evidence="10">Mechanosensitive ion channel family protein</fullName>
    </submittedName>
</protein>
<organism evidence="10 11">
    <name type="scientific">Flavobacterium procerum</name>
    <dbReference type="NCBI Taxonomy" id="1455569"/>
    <lineage>
        <taxon>Bacteria</taxon>
        <taxon>Pseudomonadati</taxon>
        <taxon>Bacteroidota</taxon>
        <taxon>Flavobacteriia</taxon>
        <taxon>Flavobacteriales</taxon>
        <taxon>Flavobacteriaceae</taxon>
        <taxon>Flavobacterium</taxon>
    </lineage>
</organism>
<feature type="transmembrane region" description="Helical" evidence="7">
    <location>
        <begin position="525"/>
        <end position="546"/>
    </location>
</feature>
<feature type="domain" description="Mechanosensitive ion channel MscS C-terminal" evidence="9">
    <location>
        <begin position="728"/>
        <end position="809"/>
    </location>
</feature>
<evidence type="ECO:0000259" key="9">
    <source>
        <dbReference type="Pfam" id="PF21082"/>
    </source>
</evidence>
<feature type="transmembrane region" description="Helical" evidence="7">
    <location>
        <begin position="410"/>
        <end position="429"/>
    </location>
</feature>
<dbReference type="InterPro" id="IPR052702">
    <property type="entry name" value="MscS-like_channel"/>
</dbReference>
<reference evidence="10 11" key="1">
    <citation type="submission" date="2024-09" db="EMBL/GenBank/DDBJ databases">
        <authorList>
            <person name="Sun Q."/>
            <person name="Mori K."/>
        </authorList>
    </citation>
    <scope>NUCLEOTIDE SEQUENCE [LARGE SCALE GENOMIC DNA]</scope>
    <source>
        <strain evidence="10 11">CGMCC 1.12926</strain>
    </source>
</reference>
<feature type="transmembrane region" description="Helical" evidence="7">
    <location>
        <begin position="441"/>
        <end position="459"/>
    </location>
</feature>
<dbReference type="SUPFAM" id="SSF82689">
    <property type="entry name" value="Mechanosensitive channel protein MscS (YggB), C-terminal domain"/>
    <property type="match status" value="1"/>
</dbReference>
<dbReference type="EMBL" id="JBHLYW010000032">
    <property type="protein sequence ID" value="MFC0080418.1"/>
    <property type="molecule type" value="Genomic_DNA"/>
</dbReference>
<dbReference type="InterPro" id="IPR011066">
    <property type="entry name" value="MscS_channel_C_sf"/>
</dbReference>
<evidence type="ECO:0000256" key="7">
    <source>
        <dbReference type="SAM" id="Phobius"/>
    </source>
</evidence>
<sequence length="823" mass="94280">MVFYNLNNSFILYRNAKFTKTALRVVFILFFSFKISISYSQNTSSKKVLDSTNNKIENLLKNNEEKSNALFKENKISRERSLLFDAISKNIQIADLTLKTGIDYKGFTSELNNIIKLKKTAIDGIIKNKNDFQTLRNITVTSIMLKELQTRLDIQLSKITKNNLELSEMQTKIDSLTIKKSLFIPPKDSLRKSLYYERYSQMNADVMSLNKRFKNALDSITKLQITANNFKYNLQNDIIETENIRKDEFKNLFDSDGKIFERGANKMGFEETFIYSLTKELIILVFFISNHFNTIILMLLLATALVIYLLFLKNKYKKEGIYHQIEFSKQIFKHPIACAILISFTLFNFFFIYPPFAFTALIWLISIIALTIVNKEYFTSKDKFIWKIYVLIILLTLYDNNILIHSVKEVYLILFLALATIAFSAYNLLKNKQITGSLFKYSLYIVIAFEVISVFFILIDKNYNLGKLLMVNGVITILMYYLFTNTYRLVVDIINYSNFLRETNEEKQLEINELEKVNFNNNTNILFLIGWLISIGKNSYFFHAILDPIIDYFNKQRTIGDINYSYQSILVFFFIITTSILIAKIVSFLTSGSTRSSSGNKDNKFGSWLLLIQIAIFSIGISLAFISSGIPVDRLTIIISALGVGIGFGLQTLVNNLVSGLIIAFEKPVNINDTIDIGGQTVKMKSIGIRSSVVATFDGADVIIPNGDLLSQHLTNWTLSNNKKRTDIAIGVAYGTNLQDAKDLVNEILKNHALVLQNPAPIIWVTQFGASSIDIVIKFWVNHINFANDVKSDLIITIDKVFRENNIEIPFPQQDIHLKQIDK</sequence>
<dbReference type="Gene3D" id="3.30.70.100">
    <property type="match status" value="1"/>
</dbReference>
<feature type="transmembrane region" description="Helical" evidence="7">
    <location>
        <begin position="566"/>
        <end position="587"/>
    </location>
</feature>
<evidence type="ECO:0000256" key="2">
    <source>
        <dbReference type="ARBA" id="ARBA00008017"/>
    </source>
</evidence>
<accession>A0ABV6BY83</accession>
<dbReference type="PANTHER" id="PTHR30347">
    <property type="entry name" value="POTASSIUM CHANNEL RELATED"/>
    <property type="match status" value="1"/>
</dbReference>
<dbReference type="Pfam" id="PF00924">
    <property type="entry name" value="MS_channel_2nd"/>
    <property type="match status" value="1"/>
</dbReference>
<evidence type="ECO:0000256" key="3">
    <source>
        <dbReference type="ARBA" id="ARBA00022475"/>
    </source>
</evidence>
<keyword evidence="3" id="KW-1003">Cell membrane</keyword>
<gene>
    <name evidence="10" type="ORF">ACFFLS_25490</name>
</gene>
<feature type="transmembrane region" description="Helical" evidence="7">
    <location>
        <begin position="331"/>
        <end position="350"/>
    </location>
</feature>
<feature type="transmembrane region" description="Helical" evidence="7">
    <location>
        <begin position="385"/>
        <end position="404"/>
    </location>
</feature>
<dbReference type="RefSeq" id="WP_379682773.1">
    <property type="nucleotide sequence ID" value="NZ_JBHLYW010000032.1"/>
</dbReference>
<keyword evidence="11" id="KW-1185">Reference proteome</keyword>
<dbReference type="InterPro" id="IPR023408">
    <property type="entry name" value="MscS_beta-dom_sf"/>
</dbReference>
<evidence type="ECO:0000256" key="6">
    <source>
        <dbReference type="ARBA" id="ARBA00023136"/>
    </source>
</evidence>
<comment type="caution">
    <text evidence="10">The sequence shown here is derived from an EMBL/GenBank/DDBJ whole genome shotgun (WGS) entry which is preliminary data.</text>
</comment>
<dbReference type="Gene3D" id="1.10.287.1260">
    <property type="match status" value="1"/>
</dbReference>
<feature type="domain" description="Mechanosensitive ion channel MscS" evidence="8">
    <location>
        <begin position="652"/>
        <end position="718"/>
    </location>
</feature>
<evidence type="ECO:0000313" key="11">
    <source>
        <dbReference type="Proteomes" id="UP001589734"/>
    </source>
</evidence>
<keyword evidence="4 7" id="KW-0812">Transmembrane</keyword>
<dbReference type="Gene3D" id="2.30.30.60">
    <property type="match status" value="1"/>
</dbReference>
<comment type="similarity">
    <text evidence="2">Belongs to the MscS (TC 1.A.23) family.</text>
</comment>
<keyword evidence="5 7" id="KW-1133">Transmembrane helix</keyword>
<dbReference type="InterPro" id="IPR006685">
    <property type="entry name" value="MscS_channel_2nd"/>
</dbReference>
<feature type="transmembrane region" description="Helical" evidence="7">
    <location>
        <begin position="636"/>
        <end position="658"/>
    </location>
</feature>
<feature type="transmembrane region" description="Helical" evidence="7">
    <location>
        <begin position="356"/>
        <end position="373"/>
    </location>
</feature>
<evidence type="ECO:0000256" key="1">
    <source>
        <dbReference type="ARBA" id="ARBA00004651"/>
    </source>
</evidence>
<name>A0ABV6BY83_9FLAO</name>